<evidence type="ECO:0008006" key="5">
    <source>
        <dbReference type="Google" id="ProtNLM"/>
    </source>
</evidence>
<dbReference type="GO" id="GO:0003677">
    <property type="term" value="F:DNA binding"/>
    <property type="evidence" value="ECO:0007669"/>
    <property type="project" value="UniProtKB-KW"/>
</dbReference>
<dbReference type="InterPro" id="IPR010998">
    <property type="entry name" value="Integrase_recombinase_N"/>
</dbReference>
<keyword evidence="4" id="KW-1185">Reference proteome</keyword>
<reference evidence="3 4" key="1">
    <citation type="submission" date="2014-09" db="EMBL/GenBank/DDBJ databases">
        <authorList>
            <person name="Ellenberger Sabrina"/>
        </authorList>
    </citation>
    <scope>NUCLEOTIDE SEQUENCE [LARGE SCALE GENOMIC DNA]</scope>
    <source>
        <strain evidence="3 4">CBS 412.66</strain>
    </source>
</reference>
<dbReference type="EMBL" id="LN719213">
    <property type="protein sequence ID" value="CEP07331.1"/>
    <property type="molecule type" value="Genomic_DNA"/>
</dbReference>
<evidence type="ECO:0000313" key="4">
    <source>
        <dbReference type="Proteomes" id="UP000054107"/>
    </source>
</evidence>
<gene>
    <name evidence="3" type="primary">PARPA_00616.1 scaffold 1011</name>
</gene>
<sequence length="171" mass="20063">MYDPNNSIPQFHPSGNAEVDLRMRASQQRVHQERREHRPKNTTNTYDSMQKEFLAWCDRTFGAEDPARQTVNGSKVVYYIENELCKRKKLRLKRGEDPNATLSVNTIEIHLAAIVDLWRDQRNRGINSFPHPRIECEQFMDTLARKESKKKRDEYHDRAALTIGDGYTTIE</sequence>
<dbReference type="AlphaFoldDB" id="A0A0B7MNC9"/>
<dbReference type="Proteomes" id="UP000054107">
    <property type="component" value="Unassembled WGS sequence"/>
</dbReference>
<evidence type="ECO:0000313" key="3">
    <source>
        <dbReference type="EMBL" id="CEP07331.1"/>
    </source>
</evidence>
<dbReference type="Gene3D" id="1.10.150.130">
    <property type="match status" value="1"/>
</dbReference>
<keyword evidence="1" id="KW-0238">DNA-binding</keyword>
<dbReference type="OrthoDB" id="4325529at2759"/>
<evidence type="ECO:0000256" key="2">
    <source>
        <dbReference type="SAM" id="MobiDB-lite"/>
    </source>
</evidence>
<name>A0A0B7MNC9_9FUNG</name>
<protein>
    <recommendedName>
        <fullName evidence="5">Ndc10 domain-containing protein</fullName>
    </recommendedName>
</protein>
<accession>A0A0B7MNC9</accession>
<organism evidence="3 4">
    <name type="scientific">Parasitella parasitica</name>
    <dbReference type="NCBI Taxonomy" id="35722"/>
    <lineage>
        <taxon>Eukaryota</taxon>
        <taxon>Fungi</taxon>
        <taxon>Fungi incertae sedis</taxon>
        <taxon>Mucoromycota</taxon>
        <taxon>Mucoromycotina</taxon>
        <taxon>Mucoromycetes</taxon>
        <taxon>Mucorales</taxon>
        <taxon>Mucorineae</taxon>
        <taxon>Mucoraceae</taxon>
        <taxon>Parasitella</taxon>
    </lineage>
</organism>
<proteinExistence type="predicted"/>
<dbReference type="SUPFAM" id="SSF47823">
    <property type="entry name" value="lambda integrase-like, N-terminal domain"/>
    <property type="match status" value="1"/>
</dbReference>
<evidence type="ECO:0000256" key="1">
    <source>
        <dbReference type="ARBA" id="ARBA00023125"/>
    </source>
</evidence>
<dbReference type="STRING" id="35722.A0A0B7MNC9"/>
<feature type="region of interest" description="Disordered" evidence="2">
    <location>
        <begin position="25"/>
        <end position="45"/>
    </location>
</feature>